<comment type="caution">
    <text evidence="2">The sequence shown here is derived from an EMBL/GenBank/DDBJ whole genome shotgun (WGS) entry which is preliminary data.</text>
</comment>
<feature type="compositionally biased region" description="Gly residues" evidence="1">
    <location>
        <begin position="222"/>
        <end position="232"/>
    </location>
</feature>
<dbReference type="EMBL" id="JAAGMB010000928">
    <property type="protein sequence ID" value="NEB22352.1"/>
    <property type="molecule type" value="Genomic_DNA"/>
</dbReference>
<gene>
    <name evidence="2" type="ORF">G3I46_38630</name>
</gene>
<proteinExistence type="predicted"/>
<dbReference type="RefSeq" id="WP_054100026.1">
    <property type="nucleotide sequence ID" value="NZ_JAAGMB010000928.1"/>
</dbReference>
<evidence type="ECO:0000313" key="3">
    <source>
        <dbReference type="Proteomes" id="UP000469545"/>
    </source>
</evidence>
<dbReference type="Gene3D" id="1.10.10.10">
    <property type="entry name" value="Winged helix-like DNA-binding domain superfamily/Winged helix DNA-binding domain"/>
    <property type="match status" value="1"/>
</dbReference>
<dbReference type="InterPro" id="IPR036390">
    <property type="entry name" value="WH_DNA-bd_sf"/>
</dbReference>
<dbReference type="InterPro" id="IPR036388">
    <property type="entry name" value="WH-like_DNA-bd_sf"/>
</dbReference>
<name>A0A6N9V4U9_9ACTN</name>
<dbReference type="CDD" id="cd00090">
    <property type="entry name" value="HTH_ARSR"/>
    <property type="match status" value="1"/>
</dbReference>
<feature type="region of interest" description="Disordered" evidence="1">
    <location>
        <begin position="72"/>
        <end position="94"/>
    </location>
</feature>
<evidence type="ECO:0000256" key="1">
    <source>
        <dbReference type="SAM" id="MobiDB-lite"/>
    </source>
</evidence>
<sequence>MGTNENRDRDAISDLSSLDDAVRRRLYDYVRTRDEPVGREEAAGAAGISRTLAAYHLDKLADAGLLTTSYARAAGRGGPGAGRPAKRYARTDEELSVSVPPRDYGLLAGVLAEAVAADDSGTVREAVAAAAHAAGRSAGGEDLTSALRGCGYEPATTAEGGVDLRNCPFHRLAREHTELVCWLNLHLVRGLLEAGGQPAGRAVLAPRPGHCCVVVDPPGPAGGAPGSGGLRAGSGKPAEGH</sequence>
<dbReference type="Proteomes" id="UP000469545">
    <property type="component" value="Unassembled WGS sequence"/>
</dbReference>
<dbReference type="SUPFAM" id="SSF46785">
    <property type="entry name" value="Winged helix' DNA-binding domain"/>
    <property type="match status" value="1"/>
</dbReference>
<accession>A0A6N9V4U9</accession>
<dbReference type="AlphaFoldDB" id="A0A6N9V4U9"/>
<reference evidence="2 3" key="1">
    <citation type="submission" date="2020-01" db="EMBL/GenBank/DDBJ databases">
        <title>Insect and environment-associated Actinomycetes.</title>
        <authorList>
            <person name="Currrie C."/>
            <person name="Chevrette M."/>
            <person name="Carlson C."/>
            <person name="Stubbendieck R."/>
            <person name="Wendt-Pienkowski E."/>
        </authorList>
    </citation>
    <scope>NUCLEOTIDE SEQUENCE [LARGE SCALE GENOMIC DNA]</scope>
    <source>
        <strain evidence="2 3">SID14172</strain>
    </source>
</reference>
<dbReference type="Pfam" id="PF12840">
    <property type="entry name" value="HTH_20"/>
    <property type="match status" value="1"/>
</dbReference>
<keyword evidence="3" id="KW-1185">Reference proteome</keyword>
<organism evidence="2 3">
    <name type="scientific">Streptomyces coelicoflavus</name>
    <dbReference type="NCBI Taxonomy" id="285562"/>
    <lineage>
        <taxon>Bacteria</taxon>
        <taxon>Bacillati</taxon>
        <taxon>Actinomycetota</taxon>
        <taxon>Actinomycetes</taxon>
        <taxon>Kitasatosporales</taxon>
        <taxon>Streptomycetaceae</taxon>
        <taxon>Streptomyces</taxon>
    </lineage>
</organism>
<protein>
    <submittedName>
        <fullName evidence="2">Transcriptional regulator</fullName>
    </submittedName>
</protein>
<dbReference type="InterPro" id="IPR011991">
    <property type="entry name" value="ArsR-like_HTH"/>
</dbReference>
<feature type="region of interest" description="Disordered" evidence="1">
    <location>
        <begin position="222"/>
        <end position="241"/>
    </location>
</feature>
<evidence type="ECO:0000313" key="2">
    <source>
        <dbReference type="EMBL" id="NEB22352.1"/>
    </source>
</evidence>